<evidence type="ECO:0000256" key="5">
    <source>
        <dbReference type="ARBA" id="ARBA00022967"/>
    </source>
</evidence>
<evidence type="ECO:0000313" key="9">
    <source>
        <dbReference type="Proteomes" id="UP000319818"/>
    </source>
</evidence>
<evidence type="ECO:0000256" key="2">
    <source>
        <dbReference type="ARBA" id="ARBA00022475"/>
    </source>
</evidence>
<name>A0A543FXW9_9PSEU</name>
<comment type="caution">
    <text evidence="8">The sequence shown here is derived from an EMBL/GenBank/DDBJ whole genome shotgun (WGS) entry which is preliminary data.</text>
</comment>
<dbReference type="InterPro" id="IPR027417">
    <property type="entry name" value="P-loop_NTPase"/>
</dbReference>
<dbReference type="SMART" id="SM00382">
    <property type="entry name" value="AAA"/>
    <property type="match status" value="1"/>
</dbReference>
<evidence type="ECO:0000256" key="4">
    <source>
        <dbReference type="ARBA" id="ARBA00022840"/>
    </source>
</evidence>
<dbReference type="SUPFAM" id="SSF50331">
    <property type="entry name" value="MOP-like"/>
    <property type="match status" value="1"/>
</dbReference>
<dbReference type="Pfam" id="PF00005">
    <property type="entry name" value="ABC_tran"/>
    <property type="match status" value="1"/>
</dbReference>
<dbReference type="InterPro" id="IPR040582">
    <property type="entry name" value="OB_MalK-like"/>
</dbReference>
<dbReference type="PROSITE" id="PS00211">
    <property type="entry name" value="ABC_TRANSPORTER_1"/>
    <property type="match status" value="1"/>
</dbReference>
<dbReference type="GO" id="GO:0055052">
    <property type="term" value="C:ATP-binding cassette (ABC) transporter complex, substrate-binding subunit-containing"/>
    <property type="evidence" value="ECO:0007669"/>
    <property type="project" value="TreeGrafter"/>
</dbReference>
<keyword evidence="1" id="KW-0813">Transport</keyword>
<dbReference type="InterPro" id="IPR015855">
    <property type="entry name" value="ABC_transpr_MalK-like"/>
</dbReference>
<evidence type="ECO:0000259" key="7">
    <source>
        <dbReference type="PROSITE" id="PS50893"/>
    </source>
</evidence>
<dbReference type="InterPro" id="IPR017871">
    <property type="entry name" value="ABC_transporter-like_CS"/>
</dbReference>
<evidence type="ECO:0000256" key="3">
    <source>
        <dbReference type="ARBA" id="ARBA00022741"/>
    </source>
</evidence>
<protein>
    <submittedName>
        <fullName evidence="8">Carbohydrate ABC transporter ATP-binding protein (CUT1 family)</fullName>
    </submittedName>
</protein>
<dbReference type="GO" id="GO:0016887">
    <property type="term" value="F:ATP hydrolysis activity"/>
    <property type="evidence" value="ECO:0007669"/>
    <property type="project" value="InterPro"/>
</dbReference>
<dbReference type="Pfam" id="PF17912">
    <property type="entry name" value="OB_MalK"/>
    <property type="match status" value="1"/>
</dbReference>
<dbReference type="OrthoDB" id="2550338at2"/>
<dbReference type="Gene3D" id="2.40.50.140">
    <property type="entry name" value="Nucleic acid-binding proteins"/>
    <property type="match status" value="1"/>
</dbReference>
<dbReference type="Proteomes" id="UP000319818">
    <property type="component" value="Unassembled WGS sequence"/>
</dbReference>
<dbReference type="InterPro" id="IPR008995">
    <property type="entry name" value="Mo/tungstate-bd_C_term_dom"/>
</dbReference>
<keyword evidence="6" id="KW-0472">Membrane</keyword>
<dbReference type="PANTHER" id="PTHR43875">
    <property type="entry name" value="MALTODEXTRIN IMPORT ATP-BINDING PROTEIN MSMX"/>
    <property type="match status" value="1"/>
</dbReference>
<dbReference type="NCBIfam" id="NF008653">
    <property type="entry name" value="PRK11650.1"/>
    <property type="match status" value="1"/>
</dbReference>
<dbReference type="GO" id="GO:0140359">
    <property type="term" value="F:ABC-type transporter activity"/>
    <property type="evidence" value="ECO:0007669"/>
    <property type="project" value="InterPro"/>
</dbReference>
<keyword evidence="3" id="KW-0547">Nucleotide-binding</keyword>
<dbReference type="Gene3D" id="2.40.50.100">
    <property type="match status" value="1"/>
</dbReference>
<dbReference type="AlphaFoldDB" id="A0A543FXW9"/>
<dbReference type="EMBL" id="VFPH01000002">
    <property type="protein sequence ID" value="TQM38660.1"/>
    <property type="molecule type" value="Genomic_DNA"/>
</dbReference>
<sequence>MADIVLDHITKRYPDGTIGVDNATFEIADGEFIILVGPSGCGKSTTLNMIAGLEDISDGELRIGGERVNEKAPKDRDIAMVFQSYALYPHMTVRENMGFPLKLAKVDKAEINRKVEEAAQILDLTHHLDRKPANMSGGQRQRVAMGRAIVRSPKAFLMDEPLSNLDAKLRVQMRTMVSKLQHRLQTTTVYVTHDQTEAMTLGDRIVVMRGGKIQQIGSPQVLYDTPANLFVAGFIGSPAMNFLPAKAEEGVFRTPLGDLPITDELRRTLEAGNAPREVIIGIRPEHFEDATLVEEQQKSRGAVFTAQVDVLESMGSDKFAYFSVEGEQAMSDDLADLAADAGTADVPGGDSGTLVTRLSAESGVRQGERSEVWVDTGKIQVFEPASGKNLTTRESTPVAAG</sequence>
<keyword evidence="5" id="KW-1278">Translocase</keyword>
<dbReference type="InterPro" id="IPR012340">
    <property type="entry name" value="NA-bd_OB-fold"/>
</dbReference>
<dbReference type="GO" id="GO:0008643">
    <property type="term" value="P:carbohydrate transport"/>
    <property type="evidence" value="ECO:0007669"/>
    <property type="project" value="InterPro"/>
</dbReference>
<organism evidence="8 9">
    <name type="scientific">Pseudonocardia cypriaca</name>
    <dbReference type="NCBI Taxonomy" id="882449"/>
    <lineage>
        <taxon>Bacteria</taxon>
        <taxon>Bacillati</taxon>
        <taxon>Actinomycetota</taxon>
        <taxon>Actinomycetes</taxon>
        <taxon>Pseudonocardiales</taxon>
        <taxon>Pseudonocardiaceae</taxon>
        <taxon>Pseudonocardia</taxon>
    </lineage>
</organism>
<reference evidence="8 9" key="1">
    <citation type="submission" date="2019-06" db="EMBL/GenBank/DDBJ databases">
        <title>Sequencing the genomes of 1000 actinobacteria strains.</title>
        <authorList>
            <person name="Klenk H.-P."/>
        </authorList>
    </citation>
    <scope>NUCLEOTIDE SEQUENCE [LARGE SCALE GENOMIC DNA]</scope>
    <source>
        <strain evidence="8 9">DSM 45511</strain>
    </source>
</reference>
<gene>
    <name evidence="8" type="ORF">FB388_5904</name>
</gene>
<dbReference type="GO" id="GO:0005524">
    <property type="term" value="F:ATP binding"/>
    <property type="evidence" value="ECO:0007669"/>
    <property type="project" value="UniProtKB-KW"/>
</dbReference>
<accession>A0A543FXW9</accession>
<proteinExistence type="predicted"/>
<dbReference type="SUPFAM" id="SSF52540">
    <property type="entry name" value="P-loop containing nucleoside triphosphate hydrolases"/>
    <property type="match status" value="1"/>
</dbReference>
<keyword evidence="2" id="KW-1003">Cell membrane</keyword>
<dbReference type="InterPro" id="IPR003439">
    <property type="entry name" value="ABC_transporter-like_ATP-bd"/>
</dbReference>
<evidence type="ECO:0000256" key="1">
    <source>
        <dbReference type="ARBA" id="ARBA00022448"/>
    </source>
</evidence>
<feature type="domain" description="ABC transporter" evidence="7">
    <location>
        <begin position="4"/>
        <end position="235"/>
    </location>
</feature>
<dbReference type="PANTHER" id="PTHR43875:SF15">
    <property type="entry name" value="TREHALOSE IMPORT ATP-BINDING PROTEIN SUGC"/>
    <property type="match status" value="1"/>
</dbReference>
<dbReference type="PROSITE" id="PS50893">
    <property type="entry name" value="ABC_TRANSPORTER_2"/>
    <property type="match status" value="1"/>
</dbReference>
<dbReference type="InterPro" id="IPR003593">
    <property type="entry name" value="AAA+_ATPase"/>
</dbReference>
<keyword evidence="4 8" id="KW-0067">ATP-binding</keyword>
<evidence type="ECO:0000256" key="6">
    <source>
        <dbReference type="ARBA" id="ARBA00023136"/>
    </source>
</evidence>
<dbReference type="Gene3D" id="3.40.50.300">
    <property type="entry name" value="P-loop containing nucleotide triphosphate hydrolases"/>
    <property type="match status" value="1"/>
</dbReference>
<dbReference type="CDD" id="cd03301">
    <property type="entry name" value="ABC_MalK_N"/>
    <property type="match status" value="1"/>
</dbReference>
<dbReference type="RefSeq" id="WP_142105301.1">
    <property type="nucleotide sequence ID" value="NZ_VFPH01000002.1"/>
</dbReference>
<keyword evidence="9" id="KW-1185">Reference proteome</keyword>
<dbReference type="InterPro" id="IPR047641">
    <property type="entry name" value="ABC_transpr_MalK/UgpC-like"/>
</dbReference>
<dbReference type="FunFam" id="3.40.50.300:FF:000042">
    <property type="entry name" value="Maltose/maltodextrin ABC transporter, ATP-binding protein"/>
    <property type="match status" value="1"/>
</dbReference>
<evidence type="ECO:0000313" key="8">
    <source>
        <dbReference type="EMBL" id="TQM38660.1"/>
    </source>
</evidence>